<gene>
    <name evidence="2" type="ORF">B0A54_03470</name>
</gene>
<dbReference type="Proteomes" id="UP000310066">
    <property type="component" value="Unassembled WGS sequence"/>
</dbReference>
<proteinExistence type="predicted"/>
<evidence type="ECO:0000313" key="3">
    <source>
        <dbReference type="Proteomes" id="UP000310066"/>
    </source>
</evidence>
<evidence type="ECO:0000256" key="1">
    <source>
        <dbReference type="SAM" id="MobiDB-lite"/>
    </source>
</evidence>
<sequence length="147" mass="15892">MNTNQYTYPKPSHQFTRSLITDSPSPGDTHTHDPDTSPHIVGPHPTTHRHTPPTPNQIPLSANTTPSQNYIRAAEAAAAAARQRQADDLAGTDGLVFPATAERRPSWDVRERRRWAHEGLLERGGVRGGARAGGQGCGEGWKQSSTG</sequence>
<organism evidence="2 3">
    <name type="scientific">Friedmanniomyces endolithicus</name>
    <dbReference type="NCBI Taxonomy" id="329885"/>
    <lineage>
        <taxon>Eukaryota</taxon>
        <taxon>Fungi</taxon>
        <taxon>Dikarya</taxon>
        <taxon>Ascomycota</taxon>
        <taxon>Pezizomycotina</taxon>
        <taxon>Dothideomycetes</taxon>
        <taxon>Dothideomycetidae</taxon>
        <taxon>Mycosphaerellales</taxon>
        <taxon>Teratosphaeriaceae</taxon>
        <taxon>Friedmanniomyces</taxon>
    </lineage>
</organism>
<dbReference type="OrthoDB" id="10447241at2759"/>
<feature type="compositionally biased region" description="Polar residues" evidence="1">
    <location>
        <begin position="1"/>
        <end position="28"/>
    </location>
</feature>
<feature type="region of interest" description="Disordered" evidence="1">
    <location>
        <begin position="1"/>
        <end position="66"/>
    </location>
</feature>
<dbReference type="AlphaFoldDB" id="A0A4U0VCK8"/>
<protein>
    <submittedName>
        <fullName evidence="2">Uncharacterized protein</fullName>
    </submittedName>
</protein>
<reference evidence="2 3" key="1">
    <citation type="submission" date="2017-03" db="EMBL/GenBank/DDBJ databases">
        <title>Genomes of endolithic fungi from Antarctica.</title>
        <authorList>
            <person name="Coleine C."/>
            <person name="Masonjones S."/>
            <person name="Stajich J.E."/>
        </authorList>
    </citation>
    <scope>NUCLEOTIDE SEQUENCE [LARGE SCALE GENOMIC DNA]</scope>
    <source>
        <strain evidence="2 3">CCFEE 5311</strain>
    </source>
</reference>
<name>A0A4U0VCK8_9PEZI</name>
<accession>A0A4U0VCK8</accession>
<feature type="compositionally biased region" description="Gly residues" evidence="1">
    <location>
        <begin position="126"/>
        <end position="139"/>
    </location>
</feature>
<dbReference type="EMBL" id="NAJP01000010">
    <property type="protein sequence ID" value="TKA45785.1"/>
    <property type="molecule type" value="Genomic_DNA"/>
</dbReference>
<evidence type="ECO:0000313" key="2">
    <source>
        <dbReference type="EMBL" id="TKA45785.1"/>
    </source>
</evidence>
<feature type="region of interest" description="Disordered" evidence="1">
    <location>
        <begin position="125"/>
        <end position="147"/>
    </location>
</feature>
<comment type="caution">
    <text evidence="2">The sequence shown here is derived from an EMBL/GenBank/DDBJ whole genome shotgun (WGS) entry which is preliminary data.</text>
</comment>
<feature type="compositionally biased region" description="Polar residues" evidence="1">
    <location>
        <begin position="57"/>
        <end position="66"/>
    </location>
</feature>